<feature type="transmembrane region" description="Helical" evidence="1">
    <location>
        <begin position="6"/>
        <end position="24"/>
    </location>
</feature>
<name>G5SQZ5_9BACT</name>
<keyword evidence="3" id="KW-1185">Reference proteome</keyword>
<evidence type="ECO:0000256" key="1">
    <source>
        <dbReference type="SAM" id="Phobius"/>
    </source>
</evidence>
<evidence type="ECO:0000313" key="2">
    <source>
        <dbReference type="EMBL" id="EHH00547.1"/>
    </source>
</evidence>
<sequence length="45" mass="5378">MFHLYSVFILFLYSAANLAPFFILDKSLGYKSEIHINNSYQIERY</sequence>
<dbReference type="STRING" id="762968.HMPREF9441_01784"/>
<reference evidence="2 3" key="1">
    <citation type="submission" date="2011-03" db="EMBL/GenBank/DDBJ databases">
        <authorList>
            <person name="Weinstock G."/>
            <person name="Sodergren E."/>
            <person name="Clifton S."/>
            <person name="Fulton L."/>
            <person name="Fulton B."/>
            <person name="Courtney L."/>
            <person name="Fronick C."/>
            <person name="Harrison M."/>
            <person name="Strong C."/>
            <person name="Farmer C."/>
            <person name="Delahaunty K."/>
            <person name="Markovic C."/>
            <person name="Hall O."/>
            <person name="Minx P."/>
            <person name="Tomlinson C."/>
            <person name="Mitreva M."/>
            <person name="Hou S."/>
            <person name="Chen J."/>
            <person name="Wollam A."/>
            <person name="Pepin K.H."/>
            <person name="Johnson M."/>
            <person name="Bhonagiri V."/>
            <person name="Zhang X."/>
            <person name="Suruliraj S."/>
            <person name="Warren W."/>
            <person name="Chinwalla A."/>
            <person name="Mardis E.R."/>
            <person name="Wilson R.K."/>
        </authorList>
    </citation>
    <scope>NUCLEOTIDE SEQUENCE [LARGE SCALE GENOMIC DNA]</scope>
    <source>
        <strain evidence="2 3">YIT 11840</strain>
    </source>
</reference>
<dbReference type="EMBL" id="AFFY01000022">
    <property type="protein sequence ID" value="EHH00547.1"/>
    <property type="molecule type" value="Genomic_DNA"/>
</dbReference>
<dbReference type="HOGENOM" id="CLU_3203002_0_0_10"/>
<organism evidence="2 3">
    <name type="scientific">Paraprevotella clara YIT 11840</name>
    <dbReference type="NCBI Taxonomy" id="762968"/>
    <lineage>
        <taxon>Bacteria</taxon>
        <taxon>Pseudomonadati</taxon>
        <taxon>Bacteroidota</taxon>
        <taxon>Bacteroidia</taxon>
        <taxon>Bacteroidales</taxon>
        <taxon>Prevotellaceae</taxon>
        <taxon>Paraprevotella</taxon>
    </lineage>
</organism>
<dbReference type="AlphaFoldDB" id="G5SQZ5"/>
<evidence type="ECO:0000313" key="3">
    <source>
        <dbReference type="Proteomes" id="UP000003598"/>
    </source>
</evidence>
<accession>G5SQZ5</accession>
<gene>
    <name evidence="2" type="ORF">HMPREF9441_01784</name>
</gene>
<keyword evidence="1" id="KW-1133">Transmembrane helix</keyword>
<keyword evidence="1" id="KW-0812">Transmembrane</keyword>
<keyword evidence="1" id="KW-0472">Membrane</keyword>
<proteinExistence type="predicted"/>
<comment type="caution">
    <text evidence="2">The sequence shown here is derived from an EMBL/GenBank/DDBJ whole genome shotgun (WGS) entry which is preliminary data.</text>
</comment>
<protein>
    <submittedName>
        <fullName evidence="2">Uncharacterized protein</fullName>
    </submittedName>
</protein>
<dbReference type="Proteomes" id="UP000003598">
    <property type="component" value="Unassembled WGS sequence"/>
</dbReference>